<evidence type="ECO:0000259" key="1">
    <source>
        <dbReference type="SMART" id="SM00849"/>
    </source>
</evidence>
<protein>
    <submittedName>
        <fullName evidence="2">Hydroxyacylglutathione hydrolase</fullName>
        <ecNumber evidence="2">3.1.2.6</ecNumber>
    </submittedName>
</protein>
<keyword evidence="2" id="KW-0378">Hydrolase</keyword>
<name>A0A7K0CE55_9ACTN</name>
<sequence length="315" mass="34363">MPEQLADGVYAIEAQFEDVPMQVYVIVGDSVAVIDPGVVTTPEHQLAAGLKELGLSLAQVDTVLVTHGHHDHFGGNGVMKAHNPNLRVLAHAHDAAWIQDVDRYLAESLGPLAPYWTPPAAHTDRIRRLCGDTVAVDEVLEHGQTIDLGRGHRLHVEHIPGHTDGHVAFFHERGKVLFTGDALQGHGTPLLRRPDFYPNYSSVTDYERSLDYFAACGAEIVGTAHANVCTAHRGAQIIADSRIHLAGVQDFLAARLREAGRLTRPEAVAAVLEAWPRYRMGPNVVRSVGAQLDNLVTVGSARRHDEPSAIYEWIA</sequence>
<dbReference type="PANTHER" id="PTHR42951">
    <property type="entry name" value="METALLO-BETA-LACTAMASE DOMAIN-CONTAINING"/>
    <property type="match status" value="1"/>
</dbReference>
<evidence type="ECO:0000313" key="3">
    <source>
        <dbReference type="Proteomes" id="UP000466345"/>
    </source>
</evidence>
<dbReference type="Pfam" id="PF00753">
    <property type="entry name" value="Lactamase_B"/>
    <property type="match status" value="1"/>
</dbReference>
<dbReference type="Gene3D" id="3.60.15.10">
    <property type="entry name" value="Ribonuclease Z/Hydroxyacylglutathione hydrolase-like"/>
    <property type="match status" value="1"/>
</dbReference>
<keyword evidence="3" id="KW-1185">Reference proteome</keyword>
<dbReference type="InterPro" id="IPR001279">
    <property type="entry name" value="Metallo-B-lactamas"/>
</dbReference>
<dbReference type="InterPro" id="IPR050855">
    <property type="entry name" value="NDM-1-like"/>
</dbReference>
<dbReference type="EC" id="3.1.2.6" evidence="2"/>
<comment type="caution">
    <text evidence="2">The sequence shown here is derived from an EMBL/GenBank/DDBJ whole genome shotgun (WGS) entry which is preliminary data.</text>
</comment>
<feature type="domain" description="Metallo-beta-lactamase" evidence="1">
    <location>
        <begin position="20"/>
        <end position="225"/>
    </location>
</feature>
<dbReference type="GO" id="GO:0004416">
    <property type="term" value="F:hydroxyacylglutathione hydrolase activity"/>
    <property type="evidence" value="ECO:0007669"/>
    <property type="project" value="UniProtKB-EC"/>
</dbReference>
<dbReference type="SMART" id="SM00849">
    <property type="entry name" value="Lactamase_B"/>
    <property type="match status" value="1"/>
</dbReference>
<dbReference type="RefSeq" id="WP_194292884.1">
    <property type="nucleotide sequence ID" value="NZ_WEGJ01000004.1"/>
</dbReference>
<dbReference type="InterPro" id="IPR036866">
    <property type="entry name" value="RibonucZ/Hydroxyglut_hydro"/>
</dbReference>
<accession>A0A7K0CE55</accession>
<dbReference type="Proteomes" id="UP000466345">
    <property type="component" value="Unassembled WGS sequence"/>
</dbReference>
<dbReference type="EMBL" id="WEGJ01000004">
    <property type="protein sequence ID" value="MQY11759.1"/>
    <property type="molecule type" value="Genomic_DNA"/>
</dbReference>
<dbReference type="AlphaFoldDB" id="A0A7K0CE55"/>
<reference evidence="2 3" key="1">
    <citation type="submission" date="2019-10" db="EMBL/GenBank/DDBJ databases">
        <title>Streptomyces smaragdinus sp. nov. and Streptomyces fabii sp. nov., isolated from the gut of fungus growing-termite Macrotermes natalensis.</title>
        <authorList>
            <person name="Schwitalla J."/>
            <person name="Benndorf R."/>
            <person name="Martin K."/>
            <person name="De Beer W."/>
            <person name="Kaster A.-K."/>
            <person name="Vollmers J."/>
            <person name="Poulsen M."/>
            <person name="Beemelmanns C."/>
        </authorList>
    </citation>
    <scope>NUCLEOTIDE SEQUENCE [LARGE SCALE GENOMIC DNA]</scope>
    <source>
        <strain evidence="2 3">RB5</strain>
    </source>
</reference>
<organism evidence="2 3">
    <name type="scientific">Streptomyces smaragdinus</name>
    <dbReference type="NCBI Taxonomy" id="2585196"/>
    <lineage>
        <taxon>Bacteria</taxon>
        <taxon>Bacillati</taxon>
        <taxon>Actinomycetota</taxon>
        <taxon>Actinomycetes</taxon>
        <taxon>Kitasatosporales</taxon>
        <taxon>Streptomycetaceae</taxon>
        <taxon>Streptomyces</taxon>
    </lineage>
</organism>
<proteinExistence type="predicted"/>
<dbReference type="SUPFAM" id="SSF56281">
    <property type="entry name" value="Metallo-hydrolase/oxidoreductase"/>
    <property type="match status" value="1"/>
</dbReference>
<gene>
    <name evidence="2" type="primary">gloB_1</name>
    <name evidence="2" type="ORF">SRB5_18780</name>
</gene>
<evidence type="ECO:0000313" key="2">
    <source>
        <dbReference type="EMBL" id="MQY11759.1"/>
    </source>
</evidence>